<name>A0ABQ9W0L2_SAGOE</name>
<evidence type="ECO:0000256" key="1">
    <source>
        <dbReference type="SAM" id="MobiDB-lite"/>
    </source>
</evidence>
<organism evidence="2 3">
    <name type="scientific">Saguinus oedipus</name>
    <name type="common">Cotton-top tamarin</name>
    <name type="synonym">Oedipomidas oedipus</name>
    <dbReference type="NCBI Taxonomy" id="9490"/>
    <lineage>
        <taxon>Eukaryota</taxon>
        <taxon>Metazoa</taxon>
        <taxon>Chordata</taxon>
        <taxon>Craniata</taxon>
        <taxon>Vertebrata</taxon>
        <taxon>Euteleostomi</taxon>
        <taxon>Mammalia</taxon>
        <taxon>Eutheria</taxon>
        <taxon>Euarchontoglires</taxon>
        <taxon>Primates</taxon>
        <taxon>Haplorrhini</taxon>
        <taxon>Platyrrhini</taxon>
        <taxon>Cebidae</taxon>
        <taxon>Callitrichinae</taxon>
        <taxon>Saguinus</taxon>
    </lineage>
</organism>
<gene>
    <name evidence="2" type="ORF">P7K49_005808</name>
</gene>
<protein>
    <submittedName>
        <fullName evidence="2">Uncharacterized protein</fullName>
    </submittedName>
</protein>
<dbReference type="Proteomes" id="UP001266305">
    <property type="component" value="Unassembled WGS sequence"/>
</dbReference>
<keyword evidence="3" id="KW-1185">Reference proteome</keyword>
<accession>A0ABQ9W0L2</accession>
<sequence>MTLCVQEEAESSWDMGTPKKQGWERRRLFPIPLPATRGPFSAEKVGLASPRSGTARNPRVLSRLQHEPPSPGHPTAPGGPRGCGALVLHAVIRDALSLFFELRARAPVVGGLNTDIASPALGPQLPTGASAQSPGRPQGNFAVQRRFWNWTKHRTDREATPTLPPTNVHSLEATPTLPPMCAFIGGHAHTSTTVCIHRRPRPRFRGFWFLRSVAE</sequence>
<reference evidence="2 3" key="1">
    <citation type="submission" date="2023-05" db="EMBL/GenBank/DDBJ databases">
        <title>B98-5 Cell Line De Novo Hybrid Assembly: An Optical Mapping Approach.</title>
        <authorList>
            <person name="Kananen K."/>
            <person name="Auerbach J.A."/>
            <person name="Kautto E."/>
            <person name="Blachly J.S."/>
        </authorList>
    </citation>
    <scope>NUCLEOTIDE SEQUENCE [LARGE SCALE GENOMIC DNA]</scope>
    <source>
        <strain evidence="2">B95-8</strain>
        <tissue evidence="2">Cell line</tissue>
    </source>
</reference>
<comment type="caution">
    <text evidence="2">The sequence shown here is derived from an EMBL/GenBank/DDBJ whole genome shotgun (WGS) entry which is preliminary data.</text>
</comment>
<evidence type="ECO:0000313" key="3">
    <source>
        <dbReference type="Proteomes" id="UP001266305"/>
    </source>
</evidence>
<proteinExistence type="predicted"/>
<evidence type="ECO:0000313" key="2">
    <source>
        <dbReference type="EMBL" id="KAK2115182.1"/>
    </source>
</evidence>
<feature type="region of interest" description="Disordered" evidence="1">
    <location>
        <begin position="1"/>
        <end position="21"/>
    </location>
</feature>
<dbReference type="EMBL" id="JASSZA010000003">
    <property type="protein sequence ID" value="KAK2115182.1"/>
    <property type="molecule type" value="Genomic_DNA"/>
</dbReference>